<reference evidence="1" key="1">
    <citation type="submission" date="2024-01" db="EMBL/GenBank/DDBJ databases">
        <authorList>
            <person name="Webb A."/>
        </authorList>
    </citation>
    <scope>NUCLEOTIDE SEQUENCE</scope>
    <source>
        <strain evidence="1">Pm1</strain>
    </source>
</reference>
<name>A0AAV1T7B5_9STRA</name>
<dbReference type="EMBL" id="CAKLBY020000024">
    <property type="protein sequence ID" value="CAK7902161.1"/>
    <property type="molecule type" value="Genomic_DNA"/>
</dbReference>
<evidence type="ECO:0008006" key="3">
    <source>
        <dbReference type="Google" id="ProtNLM"/>
    </source>
</evidence>
<gene>
    <name evidence="1" type="ORF">PM001_LOCUS2447</name>
</gene>
<evidence type="ECO:0000313" key="2">
    <source>
        <dbReference type="Proteomes" id="UP001162060"/>
    </source>
</evidence>
<evidence type="ECO:0000313" key="1">
    <source>
        <dbReference type="EMBL" id="CAK7902161.1"/>
    </source>
</evidence>
<dbReference type="Proteomes" id="UP001162060">
    <property type="component" value="Unassembled WGS sequence"/>
</dbReference>
<dbReference type="AlphaFoldDB" id="A0AAV1T7B5"/>
<protein>
    <recommendedName>
        <fullName evidence="3">Polyketide synthase</fullName>
    </recommendedName>
</protein>
<accession>A0AAV1T7B5</accession>
<sequence length="84" mass="9113">MGHSQKGLRNRPLTKSGVRFVCALYRMAGLLSRSEQFDSGDGGRLTRSPATTAVVSASHLDVIPGHHLVDDCLLFRSARAHNVL</sequence>
<organism evidence="1 2">
    <name type="scientific">Peronospora matthiolae</name>
    <dbReference type="NCBI Taxonomy" id="2874970"/>
    <lineage>
        <taxon>Eukaryota</taxon>
        <taxon>Sar</taxon>
        <taxon>Stramenopiles</taxon>
        <taxon>Oomycota</taxon>
        <taxon>Peronosporomycetes</taxon>
        <taxon>Peronosporales</taxon>
        <taxon>Peronosporaceae</taxon>
        <taxon>Peronospora</taxon>
    </lineage>
</organism>
<comment type="caution">
    <text evidence="1">The sequence shown here is derived from an EMBL/GenBank/DDBJ whole genome shotgun (WGS) entry which is preliminary data.</text>
</comment>
<proteinExistence type="predicted"/>